<keyword evidence="3" id="KW-1185">Reference proteome</keyword>
<sequence>MKIVSNYLFITAMFCMATGVSFSQDVSMVVPNYEFVGEVSDLNLSEKAGESLESFSVGNVQVSCVNGDFRITNITNIKSELYMGGLCNAANKGTKEDLVLYVLKVRNVGTEHKGDIVASFPLNYDQNQSQNGEWLPWAFDTEKRQPVLLFIYYDSMKKMALGVTDRKWAKKMVEEEDDIIRDFTSSDLDGIDVIYWDPFTKQNRLANAWEKERTMKEFMQRSELKVLEEGTVNK</sequence>
<feature type="chain" id="PRO_5016421080" evidence="1">
    <location>
        <begin position="24"/>
        <end position="234"/>
    </location>
</feature>
<evidence type="ECO:0000313" key="3">
    <source>
        <dbReference type="Proteomes" id="UP000249873"/>
    </source>
</evidence>
<evidence type="ECO:0000256" key="1">
    <source>
        <dbReference type="SAM" id="SignalP"/>
    </source>
</evidence>
<keyword evidence="1" id="KW-0732">Signal</keyword>
<gene>
    <name evidence="2" type="ORF">DJ013_21880</name>
</gene>
<dbReference type="RefSeq" id="WP_111374057.1">
    <property type="nucleotide sequence ID" value="NZ_CP029480.1"/>
</dbReference>
<dbReference type="OrthoDB" id="898129at2"/>
<name>A0A2Z4GH99_9BACT</name>
<feature type="signal peptide" evidence="1">
    <location>
        <begin position="1"/>
        <end position="23"/>
    </location>
</feature>
<dbReference type="AlphaFoldDB" id="A0A2Z4GH99"/>
<accession>A0A2Z4GH99</accession>
<protein>
    <submittedName>
        <fullName evidence="2">Uncharacterized protein</fullName>
    </submittedName>
</protein>
<evidence type="ECO:0000313" key="2">
    <source>
        <dbReference type="EMBL" id="AWW00691.1"/>
    </source>
</evidence>
<dbReference type="EMBL" id="CP029480">
    <property type="protein sequence ID" value="AWW00691.1"/>
    <property type="molecule type" value="Genomic_DNA"/>
</dbReference>
<proteinExistence type="predicted"/>
<reference evidence="2 3" key="1">
    <citation type="submission" date="2018-05" db="EMBL/GenBank/DDBJ databases">
        <title>Complete genome sequence of Arcticibacterium luteifluviistationis SM1504T, a cytophagaceae bacterium isolated from Arctic surface seawater.</title>
        <authorList>
            <person name="Li Y."/>
            <person name="Qin Q.-L."/>
        </authorList>
    </citation>
    <scope>NUCLEOTIDE SEQUENCE [LARGE SCALE GENOMIC DNA]</scope>
    <source>
        <strain evidence="2 3">SM1504</strain>
    </source>
</reference>
<dbReference type="Proteomes" id="UP000249873">
    <property type="component" value="Chromosome"/>
</dbReference>
<organism evidence="2 3">
    <name type="scientific">Arcticibacterium luteifluviistationis</name>
    <dbReference type="NCBI Taxonomy" id="1784714"/>
    <lineage>
        <taxon>Bacteria</taxon>
        <taxon>Pseudomonadati</taxon>
        <taxon>Bacteroidota</taxon>
        <taxon>Cytophagia</taxon>
        <taxon>Cytophagales</taxon>
        <taxon>Leadbetterellaceae</taxon>
        <taxon>Arcticibacterium</taxon>
    </lineage>
</organism>
<dbReference type="KEGG" id="als:DJ013_21880"/>